<feature type="domain" description="Neurotransmitter-gated ion-channel ligand-binding" evidence="12">
    <location>
        <begin position="40"/>
        <end position="138"/>
    </location>
</feature>
<dbReference type="STRING" id="6265.A0A0B2VQ83"/>
<keyword evidence="2" id="KW-1003">Cell membrane</keyword>
<evidence type="ECO:0000256" key="4">
    <source>
        <dbReference type="ARBA" id="ARBA00023018"/>
    </source>
</evidence>
<dbReference type="SUPFAM" id="SSF63712">
    <property type="entry name" value="Nicotinic receptor ligand binding domain-like"/>
    <property type="match status" value="1"/>
</dbReference>
<keyword evidence="6" id="KW-0472">Membrane</keyword>
<dbReference type="PANTHER" id="PTHR18945">
    <property type="entry name" value="NEUROTRANSMITTER GATED ION CHANNEL"/>
    <property type="match status" value="1"/>
</dbReference>
<dbReference type="InterPro" id="IPR036734">
    <property type="entry name" value="Neur_chan_lig-bd_sf"/>
</dbReference>
<dbReference type="InterPro" id="IPR006201">
    <property type="entry name" value="Neur_channel"/>
</dbReference>
<evidence type="ECO:0000256" key="7">
    <source>
        <dbReference type="ARBA" id="ARBA00023170"/>
    </source>
</evidence>
<evidence type="ECO:0000259" key="12">
    <source>
        <dbReference type="Pfam" id="PF02931"/>
    </source>
</evidence>
<dbReference type="EMBL" id="JPKZ01001211">
    <property type="protein sequence ID" value="KHN83185.1"/>
    <property type="molecule type" value="Genomic_DNA"/>
</dbReference>
<dbReference type="GO" id="GO:0045211">
    <property type="term" value="C:postsynaptic membrane"/>
    <property type="evidence" value="ECO:0007669"/>
    <property type="project" value="InterPro"/>
</dbReference>
<dbReference type="OMA" id="CHEMGFL"/>
<keyword evidence="1" id="KW-0813">Transport</keyword>
<dbReference type="PRINTS" id="PR00254">
    <property type="entry name" value="NICOTINICR"/>
</dbReference>
<feature type="signal peptide" evidence="11">
    <location>
        <begin position="1"/>
        <end position="25"/>
    </location>
</feature>
<keyword evidence="8" id="KW-1071">Ligand-gated ion channel</keyword>
<accession>A0A0B2VQ83</accession>
<evidence type="ECO:0000256" key="5">
    <source>
        <dbReference type="ARBA" id="ARBA00023065"/>
    </source>
</evidence>
<feature type="chain" id="PRO_5002077494" evidence="11">
    <location>
        <begin position="26"/>
        <end position="162"/>
    </location>
</feature>
<keyword evidence="14" id="KW-1185">Reference proteome</keyword>
<dbReference type="OrthoDB" id="5975154at2759"/>
<keyword evidence="4" id="KW-0770">Synapse</keyword>
<evidence type="ECO:0000256" key="3">
    <source>
        <dbReference type="ARBA" id="ARBA00022692"/>
    </source>
</evidence>
<protein>
    <submittedName>
        <fullName evidence="13">Neuronal acetylcholine receptor subunit alpha-7</fullName>
    </submittedName>
</protein>
<dbReference type="InterPro" id="IPR006202">
    <property type="entry name" value="Neur_chan_lig-bd"/>
</dbReference>
<keyword evidence="7 13" id="KW-0675">Receptor</keyword>
<gene>
    <name evidence="13" type="primary">Chrna7</name>
    <name evidence="13" type="ORF">Tcan_04332</name>
</gene>
<keyword evidence="5" id="KW-0406">Ion transport</keyword>
<comment type="caution">
    <text evidence="13">The sequence shown here is derived from an EMBL/GenBank/DDBJ whole genome shotgun (WGS) entry which is preliminary data.</text>
</comment>
<keyword evidence="9" id="KW-0407">Ion channel</keyword>
<dbReference type="Proteomes" id="UP000031036">
    <property type="component" value="Unassembled WGS sequence"/>
</dbReference>
<dbReference type="AlphaFoldDB" id="A0A0B2VQ83"/>
<sequence length="162" mass="18576">MCSMNFSLLIVGRATLIALLGVTYTTDARTAAWAGDYERLLYDKLVSGYNKLARPVKNESEPVIVYLGIDFQQIIDIEEKNQIMMTNVWLRMSWVDIYLTWEPSEFGSIKELRLPISTIWKPDVLLYNSIDQQFDSMWPVNAVIRLCVSIVDICAHPIKSPI</sequence>
<reference evidence="13 14" key="1">
    <citation type="submission" date="2014-11" db="EMBL/GenBank/DDBJ databases">
        <title>Genetic blueprint of the zoonotic pathogen Toxocara canis.</title>
        <authorList>
            <person name="Zhu X.-Q."/>
            <person name="Korhonen P.K."/>
            <person name="Cai H."/>
            <person name="Young N.D."/>
            <person name="Nejsum P."/>
            <person name="von Samson-Himmelstjerna G."/>
            <person name="Boag P.R."/>
            <person name="Tan P."/>
            <person name="Li Q."/>
            <person name="Min J."/>
            <person name="Yang Y."/>
            <person name="Wang X."/>
            <person name="Fang X."/>
            <person name="Hall R.S."/>
            <person name="Hofmann A."/>
            <person name="Sternberg P.W."/>
            <person name="Jex A.R."/>
            <person name="Gasser R.B."/>
        </authorList>
    </citation>
    <scope>NUCLEOTIDE SEQUENCE [LARGE SCALE GENOMIC DNA]</scope>
    <source>
        <strain evidence="13">PN_DK_2014</strain>
    </source>
</reference>
<evidence type="ECO:0000313" key="14">
    <source>
        <dbReference type="Proteomes" id="UP000031036"/>
    </source>
</evidence>
<evidence type="ECO:0000256" key="2">
    <source>
        <dbReference type="ARBA" id="ARBA00022475"/>
    </source>
</evidence>
<evidence type="ECO:0000313" key="13">
    <source>
        <dbReference type="EMBL" id="KHN83185.1"/>
    </source>
</evidence>
<evidence type="ECO:0000256" key="10">
    <source>
        <dbReference type="ARBA" id="ARBA00034099"/>
    </source>
</evidence>
<name>A0A0B2VQ83_TOXCA</name>
<evidence type="ECO:0000256" key="11">
    <source>
        <dbReference type="SAM" id="SignalP"/>
    </source>
</evidence>
<evidence type="ECO:0000256" key="1">
    <source>
        <dbReference type="ARBA" id="ARBA00022448"/>
    </source>
</evidence>
<comment type="subcellular location">
    <subcellularLocation>
        <location evidence="10">Synaptic cell membrane</location>
        <topology evidence="10">Multi-pass membrane protein</topology>
    </subcellularLocation>
</comment>
<dbReference type="InterPro" id="IPR002394">
    <property type="entry name" value="Nicotinic_acetylcholine_rcpt"/>
</dbReference>
<organism evidence="13 14">
    <name type="scientific">Toxocara canis</name>
    <name type="common">Canine roundworm</name>
    <dbReference type="NCBI Taxonomy" id="6265"/>
    <lineage>
        <taxon>Eukaryota</taxon>
        <taxon>Metazoa</taxon>
        <taxon>Ecdysozoa</taxon>
        <taxon>Nematoda</taxon>
        <taxon>Chromadorea</taxon>
        <taxon>Rhabditida</taxon>
        <taxon>Spirurina</taxon>
        <taxon>Ascaridomorpha</taxon>
        <taxon>Ascaridoidea</taxon>
        <taxon>Toxocaridae</taxon>
        <taxon>Toxocara</taxon>
    </lineage>
</organism>
<evidence type="ECO:0000256" key="9">
    <source>
        <dbReference type="ARBA" id="ARBA00023303"/>
    </source>
</evidence>
<evidence type="ECO:0000256" key="6">
    <source>
        <dbReference type="ARBA" id="ARBA00023136"/>
    </source>
</evidence>
<keyword evidence="3" id="KW-0812">Transmembrane</keyword>
<evidence type="ECO:0000256" key="8">
    <source>
        <dbReference type="ARBA" id="ARBA00023286"/>
    </source>
</evidence>
<dbReference type="GO" id="GO:0022848">
    <property type="term" value="F:acetylcholine-gated monoatomic cation-selective channel activity"/>
    <property type="evidence" value="ECO:0007669"/>
    <property type="project" value="InterPro"/>
</dbReference>
<dbReference type="Pfam" id="PF02931">
    <property type="entry name" value="Neur_chan_LBD"/>
    <property type="match status" value="1"/>
</dbReference>
<dbReference type="GO" id="GO:0004888">
    <property type="term" value="F:transmembrane signaling receptor activity"/>
    <property type="evidence" value="ECO:0007669"/>
    <property type="project" value="InterPro"/>
</dbReference>
<keyword evidence="11" id="KW-0732">Signal</keyword>
<proteinExistence type="predicted"/>
<dbReference type="Gene3D" id="2.70.170.10">
    <property type="entry name" value="Neurotransmitter-gated ion-channel ligand-binding domain"/>
    <property type="match status" value="1"/>
</dbReference>